<gene>
    <name evidence="1" type="ORF">C8E02_2465</name>
</gene>
<sequence length="158" mass="17477">MATVFQQYLDAVQTNQQRMLAAQADCWRSWCQLSQPTDGAPGLIGQLDAPMMSSASVLQASADAQHDLLLVLERWFGEQQKTWLRHSPLLSAAPCVLPLDLGFSGYLIASRASRQIQHFASTRFSYATLSAVRGAHHAYRKCRNNPVAASVFYPRPAV</sequence>
<protein>
    <submittedName>
        <fullName evidence="1">Uncharacterized protein</fullName>
    </submittedName>
</protein>
<proteinExistence type="predicted"/>
<comment type="caution">
    <text evidence="1">The sequence shown here is derived from an EMBL/GenBank/DDBJ whole genome shotgun (WGS) entry which is preliminary data.</text>
</comment>
<dbReference type="AlphaFoldDB" id="A0A495B7P7"/>
<dbReference type="EMBL" id="RBID01000016">
    <property type="protein sequence ID" value="RKQ57008.1"/>
    <property type="molecule type" value="Genomic_DNA"/>
</dbReference>
<evidence type="ECO:0000313" key="1">
    <source>
        <dbReference type="EMBL" id="RKQ57008.1"/>
    </source>
</evidence>
<organism evidence="1 2">
    <name type="scientific">Vogesella indigofera</name>
    <name type="common">Pseudomonas indigofera</name>
    <dbReference type="NCBI Taxonomy" id="45465"/>
    <lineage>
        <taxon>Bacteria</taxon>
        <taxon>Pseudomonadati</taxon>
        <taxon>Pseudomonadota</taxon>
        <taxon>Betaproteobacteria</taxon>
        <taxon>Neisseriales</taxon>
        <taxon>Chromobacteriaceae</taxon>
        <taxon>Vogesella</taxon>
    </lineage>
</organism>
<dbReference type="RefSeq" id="WP_120811018.1">
    <property type="nucleotide sequence ID" value="NZ_RBID01000016.1"/>
</dbReference>
<name>A0A495B7P7_VOGIN</name>
<accession>A0A495B7P7</accession>
<evidence type="ECO:0000313" key="2">
    <source>
        <dbReference type="Proteomes" id="UP000279384"/>
    </source>
</evidence>
<reference evidence="1 2" key="1">
    <citation type="submission" date="2018-10" db="EMBL/GenBank/DDBJ databases">
        <title>Genomic Encyclopedia of Type Strains, Phase IV (KMG-IV): sequencing the most valuable type-strain genomes for metagenomic binning, comparative biology and taxonomic classification.</title>
        <authorList>
            <person name="Goeker M."/>
        </authorList>
    </citation>
    <scope>NUCLEOTIDE SEQUENCE [LARGE SCALE GENOMIC DNA]</scope>
    <source>
        <strain evidence="1 2">DSM 3303</strain>
    </source>
</reference>
<dbReference type="Proteomes" id="UP000279384">
    <property type="component" value="Unassembled WGS sequence"/>
</dbReference>